<comment type="caution">
    <text evidence="1">The sequence shown here is derived from an EMBL/GenBank/DDBJ whole genome shotgun (WGS) entry which is preliminary data.</text>
</comment>
<dbReference type="EMBL" id="JYDO01000220">
    <property type="protein sequence ID" value="KRZ66870.1"/>
    <property type="molecule type" value="Genomic_DNA"/>
</dbReference>
<dbReference type="Proteomes" id="UP000054843">
    <property type="component" value="Unassembled WGS sequence"/>
</dbReference>
<accession>A0A0V1M501</accession>
<evidence type="ECO:0000313" key="1">
    <source>
        <dbReference type="EMBL" id="KRZ66870.1"/>
    </source>
</evidence>
<evidence type="ECO:0000313" key="2">
    <source>
        <dbReference type="Proteomes" id="UP000054843"/>
    </source>
</evidence>
<sequence length="70" mass="8005">MVNYEAQFWWQLARDSRMLGRQGEVPVALKQLFNLLSIASCATWRPTSFASSLGFIDLINMLRCCMPFSS</sequence>
<gene>
    <name evidence="1" type="ORF">T10_3308</name>
</gene>
<name>A0A0V1M501_9BILA</name>
<dbReference type="AlphaFoldDB" id="A0A0V1M501"/>
<proteinExistence type="predicted"/>
<organism evidence="1 2">
    <name type="scientific">Trichinella papuae</name>
    <dbReference type="NCBI Taxonomy" id="268474"/>
    <lineage>
        <taxon>Eukaryota</taxon>
        <taxon>Metazoa</taxon>
        <taxon>Ecdysozoa</taxon>
        <taxon>Nematoda</taxon>
        <taxon>Enoplea</taxon>
        <taxon>Dorylaimia</taxon>
        <taxon>Trichinellida</taxon>
        <taxon>Trichinellidae</taxon>
        <taxon>Trichinella</taxon>
    </lineage>
</organism>
<reference evidence="1 2" key="1">
    <citation type="submission" date="2015-01" db="EMBL/GenBank/DDBJ databases">
        <title>Evolution of Trichinella species and genotypes.</title>
        <authorList>
            <person name="Korhonen P.K."/>
            <person name="Edoardo P."/>
            <person name="Giuseppe L.R."/>
            <person name="Gasser R.B."/>
        </authorList>
    </citation>
    <scope>NUCLEOTIDE SEQUENCE [LARGE SCALE GENOMIC DNA]</scope>
    <source>
        <strain evidence="1">ISS1980</strain>
    </source>
</reference>
<keyword evidence="2" id="KW-1185">Reference proteome</keyword>
<protein>
    <submittedName>
        <fullName evidence="1">Uncharacterized protein</fullName>
    </submittedName>
</protein>